<dbReference type="InterPro" id="IPR040079">
    <property type="entry name" value="Glutathione_S-Trfase"/>
</dbReference>
<dbReference type="PANTHER" id="PTHR44051">
    <property type="entry name" value="GLUTATHIONE S-TRANSFERASE-RELATED"/>
    <property type="match status" value="1"/>
</dbReference>
<dbReference type="SFLD" id="SFLDS00019">
    <property type="entry name" value="Glutathione_Transferase_(cytos"/>
    <property type="match status" value="1"/>
</dbReference>
<dbReference type="SFLD" id="SFLDG01150">
    <property type="entry name" value="Main.1:_Beta-like"/>
    <property type="match status" value="1"/>
</dbReference>
<dbReference type="Gene3D" id="3.40.30.10">
    <property type="entry name" value="Glutaredoxin"/>
    <property type="match status" value="1"/>
</dbReference>
<dbReference type="Pfam" id="PF13409">
    <property type="entry name" value="GST_N_2"/>
    <property type="match status" value="1"/>
</dbReference>
<dbReference type="CDD" id="cd03057">
    <property type="entry name" value="GST_N_Beta"/>
    <property type="match status" value="1"/>
</dbReference>
<dbReference type="CDD" id="cd03188">
    <property type="entry name" value="GST_C_Beta"/>
    <property type="match status" value="1"/>
</dbReference>
<dbReference type="PANTHER" id="PTHR44051:SF8">
    <property type="entry name" value="GLUTATHIONE S-TRANSFERASE GSTA"/>
    <property type="match status" value="1"/>
</dbReference>
<proteinExistence type="predicted"/>
<dbReference type="InterPro" id="IPR004045">
    <property type="entry name" value="Glutathione_S-Trfase_N"/>
</dbReference>
<evidence type="ECO:0000313" key="4">
    <source>
        <dbReference type="Proteomes" id="UP000318199"/>
    </source>
</evidence>
<comment type="caution">
    <text evidence="3">The sequence shown here is derived from an EMBL/GenBank/DDBJ whole genome shotgun (WGS) entry which is preliminary data.</text>
</comment>
<feature type="domain" description="GST N-terminal" evidence="1">
    <location>
        <begin position="1"/>
        <end position="81"/>
    </location>
</feature>
<dbReference type="InterPro" id="IPR036249">
    <property type="entry name" value="Thioredoxin-like_sf"/>
</dbReference>
<evidence type="ECO:0000259" key="2">
    <source>
        <dbReference type="PROSITE" id="PS50405"/>
    </source>
</evidence>
<dbReference type="OrthoDB" id="8772754at2"/>
<organism evidence="3 4">
    <name type="scientific">Caenimonas sedimenti</name>
    <dbReference type="NCBI Taxonomy" id="2596921"/>
    <lineage>
        <taxon>Bacteria</taxon>
        <taxon>Pseudomonadati</taxon>
        <taxon>Pseudomonadota</taxon>
        <taxon>Betaproteobacteria</taxon>
        <taxon>Burkholderiales</taxon>
        <taxon>Comamonadaceae</taxon>
        <taxon>Caenimonas</taxon>
    </lineage>
</organism>
<dbReference type="PROSITE" id="PS50404">
    <property type="entry name" value="GST_NTER"/>
    <property type="match status" value="1"/>
</dbReference>
<reference evidence="3 4" key="1">
    <citation type="submission" date="2019-07" db="EMBL/GenBank/DDBJ databases">
        <title>Caenimonas sedimenti sp. nov., isolated from activated sludge.</title>
        <authorList>
            <person name="Xu J."/>
        </authorList>
    </citation>
    <scope>NUCLEOTIDE SEQUENCE [LARGE SCALE GENOMIC DNA]</scope>
    <source>
        <strain evidence="3 4">HX-9-20</strain>
    </source>
</reference>
<sequence length="203" mass="22032">MKLYFSPGACSLAVHIALREAGLPFDLAKVDLATHKLADGSDFFAVNPRGYVPVLETAPGERRTEVTALLLKVASLAPAKALLPPAGSPQHDQALQWLVFVATELHKTFSPWLWHKETAASTRDAAKQKLAARFTDMDAHLAQAPWLAGEAFSVADIYGFTIVNWSNFLGISLKPYPVLSAWMDRVRARPAVQDALGAEGLLS</sequence>
<dbReference type="GO" id="GO:0016740">
    <property type="term" value="F:transferase activity"/>
    <property type="evidence" value="ECO:0007669"/>
    <property type="project" value="UniProtKB-KW"/>
</dbReference>
<dbReference type="PROSITE" id="PS50405">
    <property type="entry name" value="GST_CTER"/>
    <property type="match status" value="1"/>
</dbReference>
<evidence type="ECO:0000313" key="3">
    <source>
        <dbReference type="EMBL" id="TWO70788.1"/>
    </source>
</evidence>
<dbReference type="SUPFAM" id="SSF52833">
    <property type="entry name" value="Thioredoxin-like"/>
    <property type="match status" value="1"/>
</dbReference>
<dbReference type="RefSeq" id="WP_145893785.1">
    <property type="nucleotide sequence ID" value="NZ_VOBQ01000011.1"/>
</dbReference>
<dbReference type="SUPFAM" id="SSF47616">
    <property type="entry name" value="GST C-terminal domain-like"/>
    <property type="match status" value="1"/>
</dbReference>
<name>A0A562ZR52_9BURK</name>
<dbReference type="InterPro" id="IPR010987">
    <property type="entry name" value="Glutathione-S-Trfase_C-like"/>
</dbReference>
<dbReference type="SFLD" id="SFLDG00358">
    <property type="entry name" value="Main_(cytGST)"/>
    <property type="match status" value="1"/>
</dbReference>
<keyword evidence="3" id="KW-0808">Transferase</keyword>
<accession>A0A562ZR52</accession>
<dbReference type="InterPro" id="IPR036282">
    <property type="entry name" value="Glutathione-S-Trfase_C_sf"/>
</dbReference>
<dbReference type="AlphaFoldDB" id="A0A562ZR52"/>
<keyword evidence="4" id="KW-1185">Reference proteome</keyword>
<dbReference type="Gene3D" id="1.20.1050.10">
    <property type="match status" value="1"/>
</dbReference>
<dbReference type="EMBL" id="VOBQ01000011">
    <property type="protein sequence ID" value="TWO70788.1"/>
    <property type="molecule type" value="Genomic_DNA"/>
</dbReference>
<feature type="domain" description="GST C-terminal" evidence="2">
    <location>
        <begin position="87"/>
        <end position="203"/>
    </location>
</feature>
<dbReference type="InterPro" id="IPR004046">
    <property type="entry name" value="GST_C"/>
</dbReference>
<protein>
    <submittedName>
        <fullName evidence="3">Glutathione transferase GstA</fullName>
    </submittedName>
</protein>
<dbReference type="Proteomes" id="UP000318199">
    <property type="component" value="Unassembled WGS sequence"/>
</dbReference>
<dbReference type="Pfam" id="PF00043">
    <property type="entry name" value="GST_C"/>
    <property type="match status" value="1"/>
</dbReference>
<evidence type="ECO:0000259" key="1">
    <source>
        <dbReference type="PROSITE" id="PS50404"/>
    </source>
</evidence>
<gene>
    <name evidence="3" type="ORF">FN976_14685</name>
</gene>